<dbReference type="GO" id="GO:0009612">
    <property type="term" value="P:response to mechanical stimulus"/>
    <property type="evidence" value="ECO:0007669"/>
    <property type="project" value="EnsemblPlants"/>
</dbReference>
<dbReference type="Gene3D" id="3.40.50.1820">
    <property type="entry name" value="alpha/beta hydrolase"/>
    <property type="match status" value="1"/>
</dbReference>
<dbReference type="GO" id="GO:0009733">
    <property type="term" value="P:response to auxin"/>
    <property type="evidence" value="ECO:0007669"/>
    <property type="project" value="EnsemblPlants"/>
</dbReference>
<evidence type="ECO:0000313" key="3">
    <source>
        <dbReference type="Proteomes" id="UP000594263"/>
    </source>
</evidence>
<protein>
    <recommendedName>
        <fullName evidence="1">AB hydrolase-1 domain-containing protein</fullName>
    </recommendedName>
</protein>
<dbReference type="Gramene" id="Kaladp0001s0001.1.v1.1">
    <property type="protein sequence ID" value="Kaladp0001s0001.1.v1.1"/>
    <property type="gene ID" value="Kaladp0001s0001.v1.1"/>
</dbReference>
<dbReference type="GO" id="GO:0005783">
    <property type="term" value="C:endoplasmic reticulum"/>
    <property type="evidence" value="ECO:0007669"/>
    <property type="project" value="EnsemblPlants"/>
</dbReference>
<keyword evidence="3" id="KW-1185">Reference proteome</keyword>
<organism evidence="2 3">
    <name type="scientific">Kalanchoe fedtschenkoi</name>
    <name type="common">Lavender scallops</name>
    <name type="synonym">South American air plant</name>
    <dbReference type="NCBI Taxonomy" id="63787"/>
    <lineage>
        <taxon>Eukaryota</taxon>
        <taxon>Viridiplantae</taxon>
        <taxon>Streptophyta</taxon>
        <taxon>Embryophyta</taxon>
        <taxon>Tracheophyta</taxon>
        <taxon>Spermatophyta</taxon>
        <taxon>Magnoliopsida</taxon>
        <taxon>eudicotyledons</taxon>
        <taxon>Gunneridae</taxon>
        <taxon>Pentapetalae</taxon>
        <taxon>Saxifragales</taxon>
        <taxon>Crassulaceae</taxon>
        <taxon>Kalanchoe</taxon>
    </lineage>
</organism>
<dbReference type="InterPro" id="IPR000073">
    <property type="entry name" value="AB_hydrolase_1"/>
</dbReference>
<dbReference type="Pfam" id="PF00561">
    <property type="entry name" value="Abhydrolase_1"/>
    <property type="match status" value="1"/>
</dbReference>
<dbReference type="GO" id="GO:0009926">
    <property type="term" value="P:auxin polar transport"/>
    <property type="evidence" value="ECO:0007669"/>
    <property type="project" value="EnsemblPlants"/>
</dbReference>
<accession>A0A7N0R803</accession>
<evidence type="ECO:0000313" key="2">
    <source>
        <dbReference type="EnsemblPlants" id="Kaladp0001s0001.1.v1.1"/>
    </source>
</evidence>
<dbReference type="InterPro" id="IPR029058">
    <property type="entry name" value="AB_hydrolase_fold"/>
</dbReference>
<reference evidence="2" key="1">
    <citation type="submission" date="2021-01" db="UniProtKB">
        <authorList>
            <consortium name="EnsemblPlants"/>
        </authorList>
    </citation>
    <scope>IDENTIFICATION</scope>
</reference>
<evidence type="ECO:0000259" key="1">
    <source>
        <dbReference type="Pfam" id="PF00561"/>
    </source>
</evidence>
<dbReference type="Proteomes" id="UP000594263">
    <property type="component" value="Unplaced"/>
</dbReference>
<name>A0A7N0R803_KALFE</name>
<proteinExistence type="predicted"/>
<dbReference type="AlphaFoldDB" id="A0A7N0R803"/>
<sequence length="427" mass="47704">MFWFYFTVAVSLVTFFFVFLSSLRNSQDPKTWFLGLPSHLRQHYAEGRTVKVQTCPNHKPIEVFTLEKGSDSSESVLIVHGLGLSSYDFRGVMAKLESKGVRVVAVDLPGSGFSEKYTIEVDEVANGIFGKLRNIYSLIREKGVFWAFDQMVDTGEIPYEEIEKLVMSRRSVKVLQLGTEEVGRVLGQVIDSLQLSPVHLVLHDSALAMSATWVVENSGSLSSVTLVDTDMNTVPAFPLWALKLPVVRELVLGLPGLYGKLMNTCCSRKINGLNMEAQRIFLKRGDGWEAVVGMGNKLNRSFDLVQWGHLKELKNVPLQVIWSGSWSEDWRNQGRQVAFGLPHARFVKHSGGRWPQSKGADEIAEGIASFISVFAKTTRQVEPEPIQKIADEAKDQIHGHHHHHDGHPHDDTPAYVEAYGLGHGWAS</sequence>
<dbReference type="EnsemblPlants" id="Kaladp0001s0001.1.v1.1">
    <property type="protein sequence ID" value="Kaladp0001s0001.1.v1.1"/>
    <property type="gene ID" value="Kaladp0001s0001.v1.1"/>
</dbReference>
<feature type="domain" description="AB hydrolase-1" evidence="1">
    <location>
        <begin position="76"/>
        <end position="241"/>
    </location>
</feature>
<dbReference type="SUPFAM" id="SSF53474">
    <property type="entry name" value="alpha/beta-Hydrolases"/>
    <property type="match status" value="1"/>
</dbReference>
<dbReference type="OMA" id="ANWVLEN"/>